<evidence type="ECO:0000256" key="1">
    <source>
        <dbReference type="SAM" id="MobiDB-lite"/>
    </source>
</evidence>
<feature type="compositionally biased region" description="Polar residues" evidence="1">
    <location>
        <begin position="107"/>
        <end position="117"/>
    </location>
</feature>
<accession>A0A9Q3PXD0</accession>
<proteinExistence type="predicted"/>
<dbReference type="EMBL" id="AVOT02096793">
    <property type="protein sequence ID" value="MBW0575692.1"/>
    <property type="molecule type" value="Genomic_DNA"/>
</dbReference>
<feature type="region of interest" description="Disordered" evidence="1">
    <location>
        <begin position="107"/>
        <end position="126"/>
    </location>
</feature>
<name>A0A9Q3PXD0_9BASI</name>
<keyword evidence="3" id="KW-1185">Reference proteome</keyword>
<organism evidence="2 3">
    <name type="scientific">Austropuccinia psidii MF-1</name>
    <dbReference type="NCBI Taxonomy" id="1389203"/>
    <lineage>
        <taxon>Eukaryota</taxon>
        <taxon>Fungi</taxon>
        <taxon>Dikarya</taxon>
        <taxon>Basidiomycota</taxon>
        <taxon>Pucciniomycotina</taxon>
        <taxon>Pucciniomycetes</taxon>
        <taxon>Pucciniales</taxon>
        <taxon>Sphaerophragmiaceae</taxon>
        <taxon>Austropuccinia</taxon>
    </lineage>
</organism>
<evidence type="ECO:0000313" key="3">
    <source>
        <dbReference type="Proteomes" id="UP000765509"/>
    </source>
</evidence>
<reference evidence="2" key="1">
    <citation type="submission" date="2021-03" db="EMBL/GenBank/DDBJ databases">
        <title>Draft genome sequence of rust myrtle Austropuccinia psidii MF-1, a brazilian biotype.</title>
        <authorList>
            <person name="Quecine M.C."/>
            <person name="Pachon D.M.R."/>
            <person name="Bonatelli M.L."/>
            <person name="Correr F.H."/>
            <person name="Franceschini L.M."/>
            <person name="Leite T.F."/>
            <person name="Margarido G.R.A."/>
            <person name="Almeida C.A."/>
            <person name="Ferrarezi J.A."/>
            <person name="Labate C.A."/>
        </authorList>
    </citation>
    <scope>NUCLEOTIDE SEQUENCE</scope>
    <source>
        <strain evidence="2">MF-1</strain>
    </source>
</reference>
<sequence>MTSANNYLKKNDRTSAEWHNLTAARLGSISNACDRTESKSKVQDDGMQELSIANINNQLAILKNHVLEIFNSTNLFSTHLARSDSERKKFKNEIIAHLEQINKNYEPNLNMPRNSTPLAEEKLSMG</sequence>
<evidence type="ECO:0000313" key="2">
    <source>
        <dbReference type="EMBL" id="MBW0575692.1"/>
    </source>
</evidence>
<dbReference type="AlphaFoldDB" id="A0A9Q3PXD0"/>
<protein>
    <submittedName>
        <fullName evidence="2">Uncharacterized protein</fullName>
    </submittedName>
</protein>
<comment type="caution">
    <text evidence="2">The sequence shown here is derived from an EMBL/GenBank/DDBJ whole genome shotgun (WGS) entry which is preliminary data.</text>
</comment>
<gene>
    <name evidence="2" type="ORF">O181_115407</name>
</gene>
<dbReference type="Proteomes" id="UP000765509">
    <property type="component" value="Unassembled WGS sequence"/>
</dbReference>